<accession>A0A418W6R0</accession>
<dbReference type="PANTHER" id="PTHR36509:SF2">
    <property type="entry name" value="BLL3101 PROTEIN"/>
    <property type="match status" value="1"/>
</dbReference>
<dbReference type="Pfam" id="PF06863">
    <property type="entry name" value="DUF1254"/>
    <property type="match status" value="1"/>
</dbReference>
<keyword evidence="4" id="KW-1185">Reference proteome</keyword>
<dbReference type="RefSeq" id="WP_119764773.1">
    <property type="nucleotide sequence ID" value="NZ_QYUM01000004.1"/>
</dbReference>
<evidence type="ECO:0000313" key="4">
    <source>
        <dbReference type="Proteomes" id="UP000286100"/>
    </source>
</evidence>
<dbReference type="Gene3D" id="2.60.120.600">
    <property type="entry name" value="Domain of unknown function DUF1214, C-terminal domain"/>
    <property type="match status" value="1"/>
</dbReference>
<gene>
    <name evidence="3" type="ORF">D3876_17765</name>
</gene>
<evidence type="ECO:0000313" key="3">
    <source>
        <dbReference type="EMBL" id="RJF85735.1"/>
    </source>
</evidence>
<dbReference type="Pfam" id="PF06742">
    <property type="entry name" value="DUF1214"/>
    <property type="match status" value="1"/>
</dbReference>
<sequence>MPDDETITNAYVYLLARLLVIRQERVDREGEGFEYNKITYNPLGTADFANPNFDVAYLEAWFAVDERTPVILDVPEITGRYYTAQILDEWAEVIANINERKFPSKPFGKFALVAPGFQGSLPADATRIELHSRKAKLLGRVELKGDPDGAVTLQKSFKATPLGNPVILPPPFVKPFGNADLPGADIFQDIDARFSSAQDVAPNAAEMQQQVRAVTAYVASSQEAFDRVDKLIRKKAIPEFLEYTFTKASPYRNHWLVANAGGNFGVNFWGRAAANYAGIWTNQLSEVVYIVATQDAEGVTLDGSNDYVIHFPQDDLPSAVVNAYWSVILVGVPDYRVVPNDLKRYNFNSYSPLQAEPDGALKIAMGPKPVVGIAESNWLPTPDGKPFSLTFRAYVPKDIVKKGEWAPPPVTRLE</sequence>
<dbReference type="InterPro" id="IPR037049">
    <property type="entry name" value="DUF1214_C_sf"/>
</dbReference>
<dbReference type="EMBL" id="QYUM01000004">
    <property type="protein sequence ID" value="RJF85735.1"/>
    <property type="molecule type" value="Genomic_DNA"/>
</dbReference>
<name>A0A418W6R0_9SPHN</name>
<proteinExistence type="predicted"/>
<evidence type="ECO:0000259" key="2">
    <source>
        <dbReference type="Pfam" id="PF06863"/>
    </source>
</evidence>
<dbReference type="InterPro" id="IPR010621">
    <property type="entry name" value="DUF1214"/>
</dbReference>
<feature type="domain" description="DUF1214" evidence="1">
    <location>
        <begin position="286"/>
        <end position="397"/>
    </location>
</feature>
<dbReference type="AlphaFoldDB" id="A0A418W6R0"/>
<dbReference type="InterPro" id="IPR010679">
    <property type="entry name" value="DUF1254"/>
</dbReference>
<dbReference type="InterPro" id="IPR037050">
    <property type="entry name" value="DUF1254_sf"/>
</dbReference>
<reference evidence="3 4" key="1">
    <citation type="submission" date="2018-09" db="EMBL/GenBank/DDBJ databases">
        <authorList>
            <person name="Zhu H."/>
        </authorList>
    </citation>
    <scope>NUCLEOTIDE SEQUENCE [LARGE SCALE GENOMIC DNA]</scope>
    <source>
        <strain evidence="3 4">K2R01-6</strain>
    </source>
</reference>
<feature type="domain" description="DUF1254" evidence="2">
    <location>
        <begin position="45"/>
        <end position="161"/>
    </location>
</feature>
<dbReference type="Proteomes" id="UP000286100">
    <property type="component" value="Unassembled WGS sequence"/>
</dbReference>
<dbReference type="OrthoDB" id="272779at2"/>
<protein>
    <submittedName>
        <fullName evidence="3">DUF1254 domain-containing protein</fullName>
    </submittedName>
</protein>
<dbReference type="SUPFAM" id="SSF160935">
    <property type="entry name" value="VPA0735-like"/>
    <property type="match status" value="1"/>
</dbReference>
<comment type="caution">
    <text evidence="3">The sequence shown here is derived from an EMBL/GenBank/DDBJ whole genome shotgun (WGS) entry which is preliminary data.</text>
</comment>
<dbReference type="PANTHER" id="PTHR36509">
    <property type="entry name" value="BLL3101 PROTEIN"/>
    <property type="match status" value="1"/>
</dbReference>
<evidence type="ECO:0000259" key="1">
    <source>
        <dbReference type="Pfam" id="PF06742"/>
    </source>
</evidence>
<dbReference type="Gene3D" id="2.60.40.1610">
    <property type="entry name" value="Domain of unknown function DUF1254"/>
    <property type="match status" value="1"/>
</dbReference>
<organism evidence="3 4">
    <name type="scientific">Sphingomonas cavernae</name>
    <dbReference type="NCBI Taxonomy" id="2320861"/>
    <lineage>
        <taxon>Bacteria</taxon>
        <taxon>Pseudomonadati</taxon>
        <taxon>Pseudomonadota</taxon>
        <taxon>Alphaproteobacteria</taxon>
        <taxon>Sphingomonadales</taxon>
        <taxon>Sphingomonadaceae</taxon>
        <taxon>Sphingomonas</taxon>
    </lineage>
</organism>